<keyword evidence="3" id="KW-1185">Reference proteome</keyword>
<evidence type="ECO:0000313" key="3">
    <source>
        <dbReference type="Proteomes" id="UP001321125"/>
    </source>
</evidence>
<evidence type="ECO:0000256" key="1">
    <source>
        <dbReference type="SAM" id="MobiDB-lite"/>
    </source>
</evidence>
<proteinExistence type="predicted"/>
<dbReference type="RefSeq" id="WP_268902326.1">
    <property type="nucleotide sequence ID" value="NZ_JAKNQT010000004.1"/>
</dbReference>
<feature type="region of interest" description="Disordered" evidence="1">
    <location>
        <begin position="98"/>
        <end position="117"/>
    </location>
</feature>
<dbReference type="EMBL" id="JAKNQU010000007">
    <property type="protein sequence ID" value="MCZ0928701.1"/>
    <property type="molecule type" value="Genomic_DNA"/>
</dbReference>
<reference evidence="2 3" key="1">
    <citation type="submission" date="2022-02" db="EMBL/GenBank/DDBJ databases">
        <title>Study of halophilic communities from a Mexican lake.</title>
        <authorList>
            <person name="Hernandez-Soto L.M."/>
            <person name="Martinez-Abarca F."/>
            <person name="Ramirez-Saad H.C."/>
            <person name="Aguirre-Garrido J.F."/>
        </authorList>
    </citation>
    <scope>NUCLEOTIDE SEQUENCE [LARGE SCALE GENOMIC DNA]</scope>
    <source>
        <strain evidence="2 3">Hjan13</strain>
    </source>
</reference>
<sequence length="117" mass="13737">MNLKPVMARIKFNDMKAPHPERHRNRIRKIADAVEERFPKINRSEKIKLKHIQWFLSHWLEAQGYSPTTRADYISSLKLLIEALERSSNWQGLLGLKPKGAGGRPRKSRVVKSKKYY</sequence>
<evidence type="ECO:0000313" key="2">
    <source>
        <dbReference type="EMBL" id="MCZ0928701.1"/>
    </source>
</evidence>
<name>A0ABT4IYE7_9GAMM</name>
<dbReference type="Proteomes" id="UP001321125">
    <property type="component" value="Unassembled WGS sequence"/>
</dbReference>
<feature type="compositionally biased region" description="Basic residues" evidence="1">
    <location>
        <begin position="104"/>
        <end position="117"/>
    </location>
</feature>
<accession>A0ABT4IYE7</accession>
<organism evidence="2 3">
    <name type="scientific">Vreelandella janggokensis</name>
    <dbReference type="NCBI Taxonomy" id="370767"/>
    <lineage>
        <taxon>Bacteria</taxon>
        <taxon>Pseudomonadati</taxon>
        <taxon>Pseudomonadota</taxon>
        <taxon>Gammaproteobacteria</taxon>
        <taxon>Oceanospirillales</taxon>
        <taxon>Halomonadaceae</taxon>
        <taxon>Vreelandella</taxon>
    </lineage>
</organism>
<gene>
    <name evidence="2" type="ORF">L0635_16625</name>
</gene>
<protein>
    <submittedName>
        <fullName evidence="2">Uncharacterized protein</fullName>
    </submittedName>
</protein>
<comment type="caution">
    <text evidence="2">The sequence shown here is derived from an EMBL/GenBank/DDBJ whole genome shotgun (WGS) entry which is preliminary data.</text>
</comment>